<keyword evidence="1" id="KW-1133">Transmembrane helix</keyword>
<accession>A0ABY6V2K6</accession>
<keyword evidence="1" id="KW-0472">Membrane</keyword>
<feature type="transmembrane region" description="Helical" evidence="1">
    <location>
        <begin position="133"/>
        <end position="152"/>
    </location>
</feature>
<keyword evidence="1" id="KW-0812">Transmembrane</keyword>
<feature type="non-terminal residue" evidence="2">
    <location>
        <position position="1"/>
    </location>
</feature>
<dbReference type="EMBL" id="CABFNS010001081">
    <property type="protein sequence ID" value="VUC37995.1"/>
    <property type="molecule type" value="Genomic_DNA"/>
</dbReference>
<feature type="transmembrane region" description="Helical" evidence="1">
    <location>
        <begin position="240"/>
        <end position="273"/>
    </location>
</feature>
<evidence type="ECO:0000313" key="3">
    <source>
        <dbReference type="Proteomes" id="UP000766486"/>
    </source>
</evidence>
<reference evidence="2 3" key="1">
    <citation type="submission" date="2019-06" db="EMBL/GenBank/DDBJ databases">
        <authorList>
            <person name="Broberg M."/>
        </authorList>
    </citation>
    <scope>NUCLEOTIDE SEQUENCE [LARGE SCALE GENOMIC DNA]</scope>
</reference>
<evidence type="ECO:0000256" key="1">
    <source>
        <dbReference type="SAM" id="Phobius"/>
    </source>
</evidence>
<proteinExistence type="predicted"/>
<protein>
    <recommendedName>
        <fullName evidence="4">ABC transmembrane type-1 domain-containing protein</fullName>
    </recommendedName>
</protein>
<name>A0ABY6V2K6_BIOOC</name>
<evidence type="ECO:0000313" key="2">
    <source>
        <dbReference type="EMBL" id="VUC37995.1"/>
    </source>
</evidence>
<organism evidence="2 3">
    <name type="scientific">Bionectria ochroleuca</name>
    <name type="common">Gliocladium roseum</name>
    <dbReference type="NCBI Taxonomy" id="29856"/>
    <lineage>
        <taxon>Eukaryota</taxon>
        <taxon>Fungi</taxon>
        <taxon>Dikarya</taxon>
        <taxon>Ascomycota</taxon>
        <taxon>Pezizomycotina</taxon>
        <taxon>Sordariomycetes</taxon>
        <taxon>Hypocreomycetidae</taxon>
        <taxon>Hypocreales</taxon>
        <taxon>Bionectriaceae</taxon>
        <taxon>Clonostachys</taxon>
    </lineage>
</organism>
<comment type="caution">
    <text evidence="2">The sequence shown here is derived from an EMBL/GenBank/DDBJ whole genome shotgun (WGS) entry which is preliminary data.</text>
</comment>
<keyword evidence="3" id="KW-1185">Reference proteome</keyword>
<dbReference type="Proteomes" id="UP000766486">
    <property type="component" value="Unassembled WGS sequence"/>
</dbReference>
<feature type="transmembrane region" description="Helical" evidence="1">
    <location>
        <begin position="158"/>
        <end position="174"/>
    </location>
</feature>
<sequence length="363" mass="39834">TAILLRKSSPPPTTRMQSLEGLRDWAPVRIDALGLVTILGARSANRVLGQYTTNRFTDWLPLLAAHVIATDEIAEPQSGFALYNITDGIMATDLTGWFTRWLLSGDFTPCASHVTIRAATSSTSQSRQNMDSACAGIFGCLGLAPALLAGLIGDWWGLANGIAILVGVLVRRFVLAQRRAAIDRAMDKALRTSDEPVKVFVTLPNGNAITISTTRGIVIDCLLTTPQPLEPHLYEVARSVGWLAFGAHIIALGMASLFSQIICVVLLISAAILTNRQLGTDRCRIGRCMELTRVDAKLRFRAAAYARLQLTVTEEDSLVLWNLVPHKSNKEWWAKYDAAKKEGSFENWDRRLSQKASSLTRCK</sequence>
<gene>
    <name evidence="2" type="ORF">CLO192961_LOCUS491765</name>
</gene>
<evidence type="ECO:0008006" key="4">
    <source>
        <dbReference type="Google" id="ProtNLM"/>
    </source>
</evidence>